<dbReference type="AlphaFoldDB" id="M3VBZ1"/>
<feature type="domain" description="GmrSD restriction endonucleases C-terminal" evidence="2">
    <location>
        <begin position="124"/>
        <end position="263"/>
    </location>
</feature>
<feature type="compositionally biased region" description="Low complexity" evidence="1">
    <location>
        <begin position="66"/>
        <end position="82"/>
    </location>
</feature>
<evidence type="ECO:0000313" key="3">
    <source>
        <dbReference type="EMBL" id="GAC81103.1"/>
    </source>
</evidence>
<gene>
    <name evidence="3" type="ORF">GM1_029_00050</name>
</gene>
<comment type="caution">
    <text evidence="3">The sequence shown here is derived from an EMBL/GenBank/DDBJ whole genome shotgun (WGS) entry which is preliminary data.</text>
</comment>
<dbReference type="PANTHER" id="PTHR24094:SF15">
    <property type="entry name" value="AMP-DEPENDENT SYNTHETASE_LIGASE DOMAIN-CONTAINING PROTEIN-RELATED"/>
    <property type="match status" value="1"/>
</dbReference>
<accession>M3VBZ1</accession>
<proteinExistence type="predicted"/>
<feature type="region of interest" description="Disordered" evidence="1">
    <location>
        <begin position="49"/>
        <end position="82"/>
    </location>
</feature>
<dbReference type="Pfam" id="PF07510">
    <property type="entry name" value="GmrSD_C"/>
    <property type="match status" value="1"/>
</dbReference>
<dbReference type="PANTHER" id="PTHR24094">
    <property type="entry name" value="SECRETED PROTEIN"/>
    <property type="match status" value="1"/>
</dbReference>
<keyword evidence="4" id="KW-1185">Reference proteome</keyword>
<evidence type="ECO:0000313" key="4">
    <source>
        <dbReference type="Proteomes" id="UP000035009"/>
    </source>
</evidence>
<feature type="compositionally biased region" description="Polar residues" evidence="1">
    <location>
        <begin position="49"/>
        <end position="61"/>
    </location>
</feature>
<reference evidence="3 4" key="1">
    <citation type="submission" date="2013-02" db="EMBL/GenBank/DDBJ databases">
        <title>Whole genome shotgun sequence of Gordonia malaquae NBRC 108250.</title>
        <authorList>
            <person name="Yoshida I."/>
            <person name="Hosoyama A."/>
            <person name="Tsuchikane K."/>
            <person name="Ando Y."/>
            <person name="Baba S."/>
            <person name="Ohji S."/>
            <person name="Hamada M."/>
            <person name="Tamura T."/>
            <person name="Yamazoe A."/>
            <person name="Yamazaki S."/>
            <person name="Fujita N."/>
        </authorList>
    </citation>
    <scope>NUCLEOTIDE SEQUENCE [LARGE SCALE GENOMIC DNA]</scope>
    <source>
        <strain evidence="3 4">NBRC 108250</strain>
    </source>
</reference>
<protein>
    <recommendedName>
        <fullName evidence="2">GmrSD restriction endonucleases C-terminal domain-containing protein</fullName>
    </recommendedName>
</protein>
<organism evidence="3 4">
    <name type="scientific">Gordonia malaquae NBRC 108250</name>
    <dbReference type="NCBI Taxonomy" id="1223542"/>
    <lineage>
        <taxon>Bacteria</taxon>
        <taxon>Bacillati</taxon>
        <taxon>Actinomycetota</taxon>
        <taxon>Actinomycetes</taxon>
        <taxon>Mycobacteriales</taxon>
        <taxon>Gordoniaceae</taxon>
        <taxon>Gordonia</taxon>
    </lineage>
</organism>
<evidence type="ECO:0000259" key="2">
    <source>
        <dbReference type="Pfam" id="PF07510"/>
    </source>
</evidence>
<sequence length="268" mass="28795">MTEMSEGLGTMVGMELSPVTRALAVVLLGAVTVGTAGCAPVTADRTDVQWTSTTTQESTYAEDSPEAPVSTSSTPAAPSTSSALATLDSLPVKGRAPKTGYARDLFGQSWSDDVNVDGGHNGCDTRNDILSRDLTDITFKPRTRDCVVLTGTLNDPYTRTTIAFTRGQSTSSKVQIDHVVALADAWQKGAQQLTSEERTDLANDPLNLQAVDGPTNQKKSASDAASWLPPNKAYRCTYVTRQIEVKARYRLWVTSAERDAMRRVLASC</sequence>
<evidence type="ECO:0000256" key="1">
    <source>
        <dbReference type="SAM" id="MobiDB-lite"/>
    </source>
</evidence>
<dbReference type="EMBL" id="BAOP01000029">
    <property type="protein sequence ID" value="GAC81103.1"/>
    <property type="molecule type" value="Genomic_DNA"/>
</dbReference>
<dbReference type="STRING" id="410332.SAMN04488550_1120"/>
<name>M3VBZ1_GORML</name>
<dbReference type="eggNOG" id="COG2356">
    <property type="taxonomic scope" value="Bacteria"/>
</dbReference>
<dbReference type="Proteomes" id="UP000035009">
    <property type="component" value="Unassembled WGS sequence"/>
</dbReference>
<dbReference type="InterPro" id="IPR011089">
    <property type="entry name" value="GmrSD_C"/>
</dbReference>